<comment type="caution">
    <text evidence="3">The sequence shown here is derived from an EMBL/GenBank/DDBJ whole genome shotgun (WGS) entry which is preliminary data.</text>
</comment>
<dbReference type="InterPro" id="IPR005531">
    <property type="entry name" value="Asp23"/>
</dbReference>
<dbReference type="PANTHER" id="PTHR34297:SF3">
    <property type="entry name" value="ALKALINE SHOCK PROTEIN 23"/>
    <property type="match status" value="1"/>
</dbReference>
<feature type="region of interest" description="Disordered" evidence="2">
    <location>
        <begin position="1"/>
        <end position="36"/>
    </location>
</feature>
<organism evidence="3 4">
    <name type="scientific">Fodinicola feengrottensis</name>
    <dbReference type="NCBI Taxonomy" id="435914"/>
    <lineage>
        <taxon>Bacteria</taxon>
        <taxon>Bacillati</taxon>
        <taxon>Actinomycetota</taxon>
        <taxon>Actinomycetes</taxon>
        <taxon>Mycobacteriales</taxon>
        <taxon>Fodinicola</taxon>
    </lineage>
</organism>
<evidence type="ECO:0000313" key="3">
    <source>
        <dbReference type="EMBL" id="GAA1696750.1"/>
    </source>
</evidence>
<dbReference type="Pfam" id="PF03780">
    <property type="entry name" value="Asp23"/>
    <property type="match status" value="1"/>
</dbReference>
<gene>
    <name evidence="3" type="ORF">GCM10009765_52560</name>
</gene>
<keyword evidence="4" id="KW-1185">Reference proteome</keyword>
<comment type="similarity">
    <text evidence="1">Belongs to the asp23 family.</text>
</comment>
<name>A0ABN2I129_9ACTN</name>
<dbReference type="Proteomes" id="UP001500618">
    <property type="component" value="Unassembled WGS sequence"/>
</dbReference>
<dbReference type="PANTHER" id="PTHR34297">
    <property type="entry name" value="HYPOTHETICAL CYTOSOLIC PROTEIN-RELATED"/>
    <property type="match status" value="1"/>
</dbReference>
<dbReference type="RefSeq" id="WP_163566760.1">
    <property type="nucleotide sequence ID" value="NZ_BAAANY010000020.1"/>
</dbReference>
<proteinExistence type="inferred from homology"/>
<accession>A0ABN2I129</accession>
<reference evidence="3 4" key="1">
    <citation type="journal article" date="2019" name="Int. J. Syst. Evol. Microbiol.">
        <title>The Global Catalogue of Microorganisms (GCM) 10K type strain sequencing project: providing services to taxonomists for standard genome sequencing and annotation.</title>
        <authorList>
            <consortium name="The Broad Institute Genomics Platform"/>
            <consortium name="The Broad Institute Genome Sequencing Center for Infectious Disease"/>
            <person name="Wu L."/>
            <person name="Ma J."/>
        </authorList>
    </citation>
    <scope>NUCLEOTIDE SEQUENCE [LARGE SCALE GENOMIC DNA]</scope>
    <source>
        <strain evidence="3 4">JCM 14718</strain>
    </source>
</reference>
<evidence type="ECO:0000313" key="4">
    <source>
        <dbReference type="Proteomes" id="UP001500618"/>
    </source>
</evidence>
<dbReference type="EMBL" id="BAAANY010000020">
    <property type="protein sequence ID" value="GAA1696750.1"/>
    <property type="molecule type" value="Genomic_DNA"/>
</dbReference>
<evidence type="ECO:0000256" key="2">
    <source>
        <dbReference type="SAM" id="MobiDB-lite"/>
    </source>
</evidence>
<sequence>MADNATVAKEAPKTTAAPAVRTQPHGTAAIESLTGPDGRTSIADGVVQKIAGIATREISGVHDLGGSFGRALGALRDRIPGGATNITQGVAVEVGERQTAVDLNIVVEYGVSIADLAVAIRRNVIQSVERMTGLEVTEVNVAVNDIHIPGEESEPEQTRVQ</sequence>
<protein>
    <submittedName>
        <fullName evidence="3">Asp23/Gls24 family envelope stress response protein</fullName>
    </submittedName>
</protein>
<evidence type="ECO:0000256" key="1">
    <source>
        <dbReference type="ARBA" id="ARBA00005721"/>
    </source>
</evidence>
<feature type="compositionally biased region" description="Low complexity" evidence="2">
    <location>
        <begin position="1"/>
        <end position="20"/>
    </location>
</feature>